<dbReference type="Gene3D" id="3.30.70.270">
    <property type="match status" value="1"/>
</dbReference>
<dbReference type="PANTHER" id="PTHR24559">
    <property type="entry name" value="TRANSPOSON TY3-I GAG-POL POLYPROTEIN"/>
    <property type="match status" value="1"/>
</dbReference>
<dbReference type="AlphaFoldDB" id="A0A371H083"/>
<dbReference type="EMBL" id="QJKJ01003951">
    <property type="protein sequence ID" value="RDX96181.1"/>
    <property type="molecule type" value="Genomic_DNA"/>
</dbReference>
<evidence type="ECO:0000259" key="1">
    <source>
        <dbReference type="Pfam" id="PF00078"/>
    </source>
</evidence>
<keyword evidence="3" id="KW-1185">Reference proteome</keyword>
<dbReference type="InterPro" id="IPR043502">
    <property type="entry name" value="DNA/RNA_pol_sf"/>
</dbReference>
<comment type="caution">
    <text evidence="2">The sequence shown here is derived from an EMBL/GenBank/DDBJ whole genome shotgun (WGS) entry which is preliminary data.</text>
</comment>
<dbReference type="InterPro" id="IPR053134">
    <property type="entry name" value="RNA-dir_DNA_polymerase"/>
</dbReference>
<feature type="domain" description="Reverse transcriptase" evidence="1">
    <location>
        <begin position="9"/>
        <end position="87"/>
    </location>
</feature>
<evidence type="ECO:0000313" key="3">
    <source>
        <dbReference type="Proteomes" id="UP000257109"/>
    </source>
</evidence>
<dbReference type="PANTHER" id="PTHR24559:SF444">
    <property type="entry name" value="REVERSE TRANSCRIPTASE DOMAIN-CONTAINING PROTEIN"/>
    <property type="match status" value="1"/>
</dbReference>
<dbReference type="Gene3D" id="3.10.10.10">
    <property type="entry name" value="HIV Type 1 Reverse Transcriptase, subunit A, domain 1"/>
    <property type="match status" value="1"/>
</dbReference>
<organism evidence="2 3">
    <name type="scientific">Mucuna pruriens</name>
    <name type="common">Velvet bean</name>
    <name type="synonym">Dolichos pruriens</name>
    <dbReference type="NCBI Taxonomy" id="157652"/>
    <lineage>
        <taxon>Eukaryota</taxon>
        <taxon>Viridiplantae</taxon>
        <taxon>Streptophyta</taxon>
        <taxon>Embryophyta</taxon>
        <taxon>Tracheophyta</taxon>
        <taxon>Spermatophyta</taxon>
        <taxon>Magnoliopsida</taxon>
        <taxon>eudicotyledons</taxon>
        <taxon>Gunneridae</taxon>
        <taxon>Pentapetalae</taxon>
        <taxon>rosids</taxon>
        <taxon>fabids</taxon>
        <taxon>Fabales</taxon>
        <taxon>Fabaceae</taxon>
        <taxon>Papilionoideae</taxon>
        <taxon>50 kb inversion clade</taxon>
        <taxon>NPAAA clade</taxon>
        <taxon>indigoferoid/millettioid clade</taxon>
        <taxon>Phaseoleae</taxon>
        <taxon>Mucuna</taxon>
    </lineage>
</organism>
<dbReference type="Pfam" id="PF00078">
    <property type="entry name" value="RVT_1"/>
    <property type="match status" value="1"/>
</dbReference>
<dbReference type="SUPFAM" id="SSF56672">
    <property type="entry name" value="DNA/RNA polymerases"/>
    <property type="match status" value="1"/>
</dbReference>
<accession>A0A371H083</accession>
<reference evidence="2" key="1">
    <citation type="submission" date="2018-05" db="EMBL/GenBank/DDBJ databases">
        <title>Draft genome of Mucuna pruriens seed.</title>
        <authorList>
            <person name="Nnadi N.E."/>
            <person name="Vos R."/>
            <person name="Hasami M.H."/>
            <person name="Devisetty U.K."/>
            <person name="Aguiy J.C."/>
        </authorList>
    </citation>
    <scope>NUCLEOTIDE SEQUENCE [LARGE SCALE GENOMIC DNA]</scope>
    <source>
        <strain evidence="2">JCA_2017</strain>
    </source>
</reference>
<evidence type="ECO:0000313" key="2">
    <source>
        <dbReference type="EMBL" id="RDX96181.1"/>
    </source>
</evidence>
<dbReference type="InterPro" id="IPR000477">
    <property type="entry name" value="RT_dom"/>
</dbReference>
<protein>
    <submittedName>
        <fullName evidence="2">Retrovirus-related Pol polyprotein from transposon 17.6</fullName>
    </submittedName>
</protein>
<feature type="non-terminal residue" evidence="2">
    <location>
        <position position="1"/>
    </location>
</feature>
<sequence length="94" mass="11300">MESDTYFDYNQIKLYPLDVDKTVFMIDEPTYYYQVMPFSLKNVGVTYQQLMDRVFTNHISHNLEVYVDYIVVKSPNLKEHIKDLEEIILQVQKI</sequence>
<name>A0A371H083_MUCPR</name>
<gene>
    <name evidence="2" type="primary">pol</name>
    <name evidence="2" type="ORF">CR513_21192</name>
</gene>
<dbReference type="OrthoDB" id="101614at2759"/>
<proteinExistence type="predicted"/>
<dbReference type="InterPro" id="IPR043128">
    <property type="entry name" value="Rev_trsase/Diguanyl_cyclase"/>
</dbReference>
<dbReference type="Proteomes" id="UP000257109">
    <property type="component" value="Unassembled WGS sequence"/>
</dbReference>